<dbReference type="Gene3D" id="3.20.20.150">
    <property type="entry name" value="Divalent-metal-dependent TIM barrel enzymes"/>
    <property type="match status" value="1"/>
</dbReference>
<feature type="domain" description="Xylose isomerase-like TIM barrel" evidence="1">
    <location>
        <begin position="79"/>
        <end position="314"/>
    </location>
</feature>
<dbReference type="InterPro" id="IPR036237">
    <property type="entry name" value="Xyl_isomerase-like_sf"/>
</dbReference>
<dbReference type="InterPro" id="IPR050312">
    <property type="entry name" value="IolE/XylAMocC-like"/>
</dbReference>
<gene>
    <name evidence="2" type="ORF">DR864_28750</name>
</gene>
<dbReference type="AlphaFoldDB" id="A0A344TT87"/>
<organism evidence="2 3">
    <name type="scientific">Runella rosea</name>
    <dbReference type="NCBI Taxonomy" id="2259595"/>
    <lineage>
        <taxon>Bacteria</taxon>
        <taxon>Pseudomonadati</taxon>
        <taxon>Bacteroidota</taxon>
        <taxon>Cytophagia</taxon>
        <taxon>Cytophagales</taxon>
        <taxon>Spirosomataceae</taxon>
        <taxon>Runella</taxon>
    </lineage>
</organism>
<dbReference type="EMBL" id="CP030852">
    <property type="protein sequence ID" value="AXE21858.1"/>
    <property type="molecule type" value="Genomic_DNA"/>
</dbReference>
<dbReference type="KEGG" id="run:DR864_28750"/>
<evidence type="ECO:0000259" key="1">
    <source>
        <dbReference type="Pfam" id="PF01261"/>
    </source>
</evidence>
<dbReference type="PANTHER" id="PTHR12110">
    <property type="entry name" value="HYDROXYPYRUVATE ISOMERASE"/>
    <property type="match status" value="1"/>
</dbReference>
<evidence type="ECO:0000313" key="2">
    <source>
        <dbReference type="EMBL" id="AXE21858.1"/>
    </source>
</evidence>
<name>A0A344TT87_9BACT</name>
<dbReference type="Pfam" id="PF01261">
    <property type="entry name" value="AP_endonuc_2"/>
    <property type="match status" value="1"/>
</dbReference>
<dbReference type="InterPro" id="IPR013022">
    <property type="entry name" value="Xyl_isomerase-like_TIM-brl"/>
</dbReference>
<dbReference type="Proteomes" id="UP000251993">
    <property type="component" value="Plasmid unnamed2"/>
</dbReference>
<evidence type="ECO:0000313" key="3">
    <source>
        <dbReference type="Proteomes" id="UP000251993"/>
    </source>
</evidence>
<dbReference type="OrthoDB" id="927165at2"/>
<keyword evidence="2" id="KW-0614">Plasmid</keyword>
<accession>A0A344TT87</accession>
<keyword evidence="3" id="KW-1185">Reference proteome</keyword>
<proteinExistence type="predicted"/>
<reference evidence="2 3" key="1">
    <citation type="submission" date="2018-07" db="EMBL/GenBank/DDBJ databases">
        <title>Genome sequencing of Runella.</title>
        <authorList>
            <person name="Baek M.-G."/>
            <person name="Yi H."/>
        </authorList>
    </citation>
    <scope>NUCLEOTIDE SEQUENCE [LARGE SCALE GENOMIC DNA]</scope>
    <source>
        <strain evidence="2 3">HYN0085</strain>
        <plasmid evidence="2 3">unnamed2</plasmid>
    </source>
</reference>
<sequence>MPYWRLRWQENLGRCKYFNRAGGPAQIMQKMALRVYFFLLFFWLGCAAIASAQKIKNDFFTLHNIIRGDSTYNTFDKQVELVKKAGFDGIEINQTQSFEGMKAALDKHQFAGSYFYVRVELKEPYIDMRLEEYIQQLKGSKTIIAPFIIVDAARFKPSSHGADTLVVRLVTQLSDWAKAAGLQVAIYPHHGFYVERTNHAMLLIKQINRKNVGLTFNLCHWLATTSAAERTQLKPHLKELKPYLKMITICGANDVMTSQKTIWDDYILPLGTGSFDTYGLLKYVVKDLKFKGPIGIQCYNIKGNKPQLVQNTMAIWKGYKSRLEYEQ</sequence>
<protein>
    <recommendedName>
        <fullName evidence="1">Xylose isomerase-like TIM barrel domain-containing protein</fullName>
    </recommendedName>
</protein>
<dbReference type="SUPFAM" id="SSF51658">
    <property type="entry name" value="Xylose isomerase-like"/>
    <property type="match status" value="1"/>
</dbReference>
<geneLocation type="plasmid" evidence="2 3">
    <name>unnamed2</name>
</geneLocation>